<evidence type="ECO:0000313" key="4">
    <source>
        <dbReference type="EMBL" id="MDO5457195.1"/>
    </source>
</evidence>
<evidence type="ECO:0000256" key="1">
    <source>
        <dbReference type="ARBA" id="ARBA00006709"/>
    </source>
</evidence>
<evidence type="ECO:0000313" key="5">
    <source>
        <dbReference type="Proteomes" id="UP001171751"/>
    </source>
</evidence>
<dbReference type="InterPro" id="IPR002843">
    <property type="entry name" value="ATPase_V0-cplx_csu/dsu"/>
</dbReference>
<keyword evidence="3" id="KW-0406">Ion transport</keyword>
<dbReference type="InterPro" id="IPR035067">
    <property type="entry name" value="V-type_ATPase_csu/dsu"/>
</dbReference>
<dbReference type="InterPro" id="IPR050873">
    <property type="entry name" value="V-ATPase_V0D/AC39_subunit"/>
</dbReference>
<organism evidence="4 5">
    <name type="scientific">Atopococcus tabaci</name>
    <dbReference type="NCBI Taxonomy" id="269774"/>
    <lineage>
        <taxon>Bacteria</taxon>
        <taxon>Bacillati</taxon>
        <taxon>Bacillota</taxon>
        <taxon>Bacilli</taxon>
        <taxon>Lactobacillales</taxon>
        <taxon>Carnobacteriaceae</taxon>
        <taxon>Atopococcus</taxon>
    </lineage>
</organism>
<accession>A0AA43UC08</accession>
<dbReference type="InterPro" id="IPR044911">
    <property type="entry name" value="V-type_ATPase_csu/dsu_dom_3"/>
</dbReference>
<dbReference type="PANTHER" id="PTHR38682:SF1">
    <property type="entry name" value="V-TYPE ATP SYNTHASE SUBUNIT C"/>
    <property type="match status" value="1"/>
</dbReference>
<dbReference type="SUPFAM" id="SSF103486">
    <property type="entry name" value="V-type ATP synthase subunit C"/>
    <property type="match status" value="1"/>
</dbReference>
<evidence type="ECO:0000256" key="2">
    <source>
        <dbReference type="ARBA" id="ARBA00022448"/>
    </source>
</evidence>
<dbReference type="EMBL" id="JAUNQW010000007">
    <property type="protein sequence ID" value="MDO5457195.1"/>
    <property type="molecule type" value="Genomic_DNA"/>
</dbReference>
<comment type="caution">
    <text evidence="4">The sequence shown here is derived from an EMBL/GenBank/DDBJ whole genome shotgun (WGS) entry which is preliminary data.</text>
</comment>
<proteinExistence type="inferred from homology"/>
<dbReference type="AlphaFoldDB" id="A0AA43UC08"/>
<comment type="similarity">
    <text evidence="1">Belongs to the V-ATPase V0D/AC39 subunit family.</text>
</comment>
<dbReference type="PANTHER" id="PTHR38682">
    <property type="entry name" value="V-TYPE ATP SYNTHASE SUBUNIT C"/>
    <property type="match status" value="1"/>
</dbReference>
<protein>
    <submittedName>
        <fullName evidence="4">V-type ATPase subunit</fullName>
    </submittedName>
</protein>
<dbReference type="InterPro" id="IPR036079">
    <property type="entry name" value="ATPase_csu/dsu_sf"/>
</dbReference>
<dbReference type="Proteomes" id="UP001171751">
    <property type="component" value="Unassembled WGS sequence"/>
</dbReference>
<dbReference type="Pfam" id="PF01992">
    <property type="entry name" value="vATP-synt_AC39"/>
    <property type="match status" value="1"/>
</dbReference>
<dbReference type="Gene3D" id="1.20.1690.10">
    <property type="entry name" value="V-type ATP synthase subunit C domain"/>
    <property type="match status" value="2"/>
</dbReference>
<gene>
    <name evidence="4" type="ORF">Q4F26_02535</name>
</gene>
<keyword evidence="2" id="KW-0813">Transport</keyword>
<keyword evidence="5" id="KW-1185">Reference proteome</keyword>
<name>A0AA43UC08_9LACT</name>
<reference evidence="4" key="1">
    <citation type="submission" date="2023-07" db="EMBL/GenBank/DDBJ databases">
        <title>Between Cages and Wild: Unraveling the Impact of Captivity on Animal Microbiomes and Antimicrobial Resistance.</title>
        <authorList>
            <person name="Schmartz G.P."/>
            <person name="Rehner J."/>
            <person name="Schuff M.J."/>
            <person name="Becker S.L."/>
            <person name="Kravczyk M."/>
            <person name="Gurevich A."/>
            <person name="Francke R."/>
            <person name="Mueller R."/>
            <person name="Keller V."/>
            <person name="Keller A."/>
        </authorList>
    </citation>
    <scope>NUCLEOTIDE SEQUENCE</scope>
    <source>
        <strain evidence="4">S39M_St_73</strain>
    </source>
</reference>
<dbReference type="GO" id="GO:0046961">
    <property type="term" value="F:proton-transporting ATPase activity, rotational mechanism"/>
    <property type="evidence" value="ECO:0007669"/>
    <property type="project" value="InterPro"/>
</dbReference>
<dbReference type="Gene3D" id="1.10.132.50">
    <property type="entry name" value="ATP synthase (C/AC39) subunit, domain 3"/>
    <property type="match status" value="1"/>
</dbReference>
<evidence type="ECO:0000256" key="3">
    <source>
        <dbReference type="ARBA" id="ARBA00023065"/>
    </source>
</evidence>
<sequence length="334" mass="37621">MNKYDYAPLNTTLAVYETELLDESDFASLLSAPTLEDALNILDKTVYEIPADVADTKNFEGFLGRRLRIIFESLEASILDSRLIGVFSWRYTYHNLKVLMKASAIKENLDHLLAPMGMPVDQLKAFLNTGDGQRLPRTLVESTREVQEVLAHDGDLGNIDIIYDRAYLAHIQEIANELDDPQVTETTNMVVDFENLSALLRAMKQNKSQGFIRSILSDEGAVRIDELVEHASTNNIDGIVDAFLSTTYGGYLERVLLEEDLSFTDPAVVSAAIYKAKAIFYRNYSLEPFGPMPVIAYLHFLFNEINNIRLILIGKDNGVPNKTITERMRPIYGI</sequence>